<gene>
    <name evidence="2" type="primary">LOC113724073</name>
</gene>
<evidence type="ECO:0000313" key="1">
    <source>
        <dbReference type="Proteomes" id="UP001652660"/>
    </source>
</evidence>
<dbReference type="RefSeq" id="XP_027102817.1">
    <property type="nucleotide sequence ID" value="XM_027247016.2"/>
</dbReference>
<keyword evidence="1" id="KW-1185">Reference proteome</keyword>
<accession>A0A6P6VLI1</accession>
<reference evidence="1" key="1">
    <citation type="journal article" date="2025" name="Foods">
        <title>Unveiling the Microbial Signatures of Arabica Coffee Cherries: Insights into Ripeness Specific Diversity, Functional Traits, and Implications for Quality and Safety.</title>
        <authorList>
            <consortium name="RefSeq"/>
            <person name="Tenea G.N."/>
            <person name="Cifuentes V."/>
            <person name="Reyes P."/>
            <person name="Cevallos-Vallejos M."/>
        </authorList>
    </citation>
    <scope>NUCLEOTIDE SEQUENCE [LARGE SCALE GENOMIC DNA]</scope>
</reference>
<dbReference type="GeneID" id="113724073"/>
<organism evidence="1 2">
    <name type="scientific">Coffea arabica</name>
    <name type="common">Arabian coffee</name>
    <dbReference type="NCBI Taxonomy" id="13443"/>
    <lineage>
        <taxon>Eukaryota</taxon>
        <taxon>Viridiplantae</taxon>
        <taxon>Streptophyta</taxon>
        <taxon>Embryophyta</taxon>
        <taxon>Tracheophyta</taxon>
        <taxon>Spermatophyta</taxon>
        <taxon>Magnoliopsida</taxon>
        <taxon>eudicotyledons</taxon>
        <taxon>Gunneridae</taxon>
        <taxon>Pentapetalae</taxon>
        <taxon>asterids</taxon>
        <taxon>lamiids</taxon>
        <taxon>Gentianales</taxon>
        <taxon>Rubiaceae</taxon>
        <taxon>Ixoroideae</taxon>
        <taxon>Gardenieae complex</taxon>
        <taxon>Bertiereae - Coffeeae clade</taxon>
        <taxon>Coffeeae</taxon>
        <taxon>Coffea</taxon>
    </lineage>
</organism>
<protein>
    <submittedName>
        <fullName evidence="2">Uncharacterized protein isoform X1</fullName>
    </submittedName>
</protein>
<dbReference type="Proteomes" id="UP001652660">
    <property type="component" value="Chromosome 2c"/>
</dbReference>
<evidence type="ECO:0000313" key="2">
    <source>
        <dbReference type="RefSeq" id="XP_027102817.1"/>
    </source>
</evidence>
<sequence length="177" mass="19790">MAYANNLLDHHCQVKLWRIITEPCLPTAQMLSLLMGTLHRQFIEKDVNSLEDFHMAILDIFSTINAALPGKHYDVPPLKDVEAYFKEWSSADDSNKKRLFMELMQNRLNLSKLDDSTIITGLVTPPAAMVAKRAGETVPQLKLIKAIPDVVFVPSATVLALISVKLSRKMFLGQVAS</sequence>
<dbReference type="PANTHER" id="PTHR37754:SF1">
    <property type="entry name" value="CALCIUM ION-BINDING PROTEIN"/>
    <property type="match status" value="1"/>
</dbReference>
<dbReference type="PANTHER" id="PTHR37754">
    <property type="entry name" value="CALCIUM ION-BINDING PROTEIN"/>
    <property type="match status" value="1"/>
</dbReference>
<dbReference type="AlphaFoldDB" id="A0A6P6VLI1"/>
<reference evidence="2" key="2">
    <citation type="submission" date="2025-08" db="UniProtKB">
        <authorList>
            <consortium name="RefSeq"/>
        </authorList>
    </citation>
    <scope>IDENTIFICATION</scope>
    <source>
        <tissue evidence="2">Leaves</tissue>
    </source>
</reference>
<proteinExistence type="predicted"/>
<dbReference type="OrthoDB" id="1868634at2759"/>
<name>A0A6P6VLI1_COFAR</name>